<reference evidence="4 5" key="1">
    <citation type="journal article" date="2016" name="Nat. Commun.">
        <title>Thousands of microbial genomes shed light on interconnected biogeochemical processes in an aquifer system.</title>
        <authorList>
            <person name="Anantharaman K."/>
            <person name="Brown C.T."/>
            <person name="Hug L.A."/>
            <person name="Sharon I."/>
            <person name="Castelle C.J."/>
            <person name="Probst A.J."/>
            <person name="Thomas B.C."/>
            <person name="Singh A."/>
            <person name="Wilkins M.J."/>
            <person name="Karaoz U."/>
            <person name="Brodie E.L."/>
            <person name="Williams K.H."/>
            <person name="Hubbard S.S."/>
            <person name="Banfield J.F."/>
        </authorList>
    </citation>
    <scope>NUCLEOTIDE SEQUENCE [LARGE SCALE GENOMIC DNA]</scope>
</reference>
<comment type="caution">
    <text evidence="4">The sequence shown here is derived from an EMBL/GenBank/DDBJ whole genome shotgun (WGS) entry which is preliminary data.</text>
</comment>
<dbReference type="CDD" id="cd02523">
    <property type="entry name" value="PC_cytidylyltransferase"/>
    <property type="match status" value="1"/>
</dbReference>
<keyword evidence="2" id="KW-0548">Nucleotidyltransferase</keyword>
<dbReference type="Pfam" id="PF12804">
    <property type="entry name" value="NTP_transf_3"/>
    <property type="match status" value="1"/>
</dbReference>
<evidence type="ECO:0000256" key="1">
    <source>
        <dbReference type="ARBA" id="ARBA00022679"/>
    </source>
</evidence>
<dbReference type="InterPro" id="IPR050065">
    <property type="entry name" value="GlmU-like"/>
</dbReference>
<gene>
    <name evidence="4" type="ORF">A3G49_02440</name>
</gene>
<sequence>MRNKAMVSKPEKSKHDIRVLILAAGRGRRLMPYTADRPKCLVEVGGRPILFYQLRALEKHGIKNVVIVVGYQAEKIKDYVRDNFSGLKVEFVYNPDYLSTNDIYSLYLARSYLNDGVIILDSDVLFHSKMLSELSEYHSGRSAICVRVGSCGDEEMKVGVNSKGMVVRLSKGLPPEETVGESMGISFFSDKFSNYLSRTLEKIIDMGGILLYREAAIERVISEHAEPLHLLNISRYPAIEIDFPEDIERAEKEILPQIIGEFKLTQYR</sequence>
<dbReference type="AlphaFoldDB" id="A0A1G2LNK9"/>
<name>A0A1G2LNK9_9BACT</name>
<dbReference type="Gene3D" id="3.90.550.10">
    <property type="entry name" value="Spore Coat Polysaccharide Biosynthesis Protein SpsA, Chain A"/>
    <property type="match status" value="1"/>
</dbReference>
<evidence type="ECO:0000256" key="2">
    <source>
        <dbReference type="ARBA" id="ARBA00022695"/>
    </source>
</evidence>
<dbReference type="PANTHER" id="PTHR43584:SF5">
    <property type="entry name" value="PROTEIN LICC"/>
    <property type="match status" value="1"/>
</dbReference>
<dbReference type="SUPFAM" id="SSF53448">
    <property type="entry name" value="Nucleotide-diphospho-sugar transferases"/>
    <property type="match status" value="1"/>
</dbReference>
<evidence type="ECO:0000259" key="3">
    <source>
        <dbReference type="Pfam" id="PF12804"/>
    </source>
</evidence>
<protein>
    <recommendedName>
        <fullName evidence="3">MobA-like NTP transferase domain-containing protein</fullName>
    </recommendedName>
</protein>
<dbReference type="GO" id="GO:0016779">
    <property type="term" value="F:nucleotidyltransferase activity"/>
    <property type="evidence" value="ECO:0007669"/>
    <property type="project" value="UniProtKB-KW"/>
</dbReference>
<evidence type="ECO:0000313" key="4">
    <source>
        <dbReference type="EMBL" id="OHA13200.1"/>
    </source>
</evidence>
<dbReference type="EMBL" id="MHQY01000033">
    <property type="protein sequence ID" value="OHA13200.1"/>
    <property type="molecule type" value="Genomic_DNA"/>
</dbReference>
<feature type="domain" description="MobA-like NTP transferase" evidence="3">
    <location>
        <begin position="19"/>
        <end position="146"/>
    </location>
</feature>
<dbReference type="InterPro" id="IPR029044">
    <property type="entry name" value="Nucleotide-diphossugar_trans"/>
</dbReference>
<accession>A0A1G2LNK9</accession>
<organism evidence="4 5">
    <name type="scientific">Candidatus Sungbacteria bacterium RIFCSPLOWO2_12_FULL_41_11</name>
    <dbReference type="NCBI Taxonomy" id="1802286"/>
    <lineage>
        <taxon>Bacteria</taxon>
        <taxon>Candidatus Sungiibacteriota</taxon>
    </lineage>
</organism>
<evidence type="ECO:0000313" key="5">
    <source>
        <dbReference type="Proteomes" id="UP000177171"/>
    </source>
</evidence>
<proteinExistence type="predicted"/>
<keyword evidence="1" id="KW-0808">Transferase</keyword>
<dbReference type="InterPro" id="IPR025877">
    <property type="entry name" value="MobA-like_NTP_Trfase"/>
</dbReference>
<dbReference type="Proteomes" id="UP000177171">
    <property type="component" value="Unassembled WGS sequence"/>
</dbReference>
<dbReference type="PANTHER" id="PTHR43584">
    <property type="entry name" value="NUCLEOTIDYL TRANSFERASE"/>
    <property type="match status" value="1"/>
</dbReference>